<accession>A0AAF3FL53</accession>
<keyword evidence="2" id="KW-1185">Reference proteome</keyword>
<organism evidence="2 3">
    <name type="scientific">Mesorhabditis belari</name>
    <dbReference type="NCBI Taxonomy" id="2138241"/>
    <lineage>
        <taxon>Eukaryota</taxon>
        <taxon>Metazoa</taxon>
        <taxon>Ecdysozoa</taxon>
        <taxon>Nematoda</taxon>
        <taxon>Chromadorea</taxon>
        <taxon>Rhabditida</taxon>
        <taxon>Rhabditina</taxon>
        <taxon>Rhabditomorpha</taxon>
        <taxon>Rhabditoidea</taxon>
        <taxon>Rhabditidae</taxon>
        <taxon>Mesorhabditinae</taxon>
        <taxon>Mesorhabditis</taxon>
    </lineage>
</organism>
<name>A0AAF3FL53_9BILA</name>
<feature type="transmembrane region" description="Helical" evidence="1">
    <location>
        <begin position="60"/>
        <end position="79"/>
    </location>
</feature>
<feature type="transmembrane region" description="Helical" evidence="1">
    <location>
        <begin position="85"/>
        <end position="109"/>
    </location>
</feature>
<evidence type="ECO:0000256" key="1">
    <source>
        <dbReference type="SAM" id="Phobius"/>
    </source>
</evidence>
<dbReference type="AlphaFoldDB" id="A0AAF3FL53"/>
<feature type="transmembrane region" description="Helical" evidence="1">
    <location>
        <begin position="166"/>
        <end position="193"/>
    </location>
</feature>
<keyword evidence="1" id="KW-1133">Transmembrane helix</keyword>
<keyword evidence="1" id="KW-0812">Transmembrane</keyword>
<sequence length="221" mass="26224">MEVTWMRSCEISRSITKYVCFADQNLIPSLRPVSHWMNEGRYFFGETYTTFFKNFHVVPAAWLTLGVDAFLLLLYAVWIPLTVGYFDMLCIVQLCISGSALSLACFGMWKDRHNCLWFLMLVKALQIVIYVLFMSFTCLLAIFNKNVLLRFISLRFRTITNSNAELHIVIVIFLLLLQMVYNFFAIQALYNVFDYFRHKNAFKYEQSRRMFFENTREFGWV</sequence>
<evidence type="ECO:0000313" key="2">
    <source>
        <dbReference type="Proteomes" id="UP000887575"/>
    </source>
</evidence>
<keyword evidence="1" id="KW-0472">Membrane</keyword>
<dbReference type="Proteomes" id="UP000887575">
    <property type="component" value="Unassembled WGS sequence"/>
</dbReference>
<reference evidence="3" key="1">
    <citation type="submission" date="2024-02" db="UniProtKB">
        <authorList>
            <consortium name="WormBaseParasite"/>
        </authorList>
    </citation>
    <scope>IDENTIFICATION</scope>
</reference>
<feature type="transmembrane region" description="Helical" evidence="1">
    <location>
        <begin position="116"/>
        <end position="143"/>
    </location>
</feature>
<evidence type="ECO:0000313" key="3">
    <source>
        <dbReference type="WBParaSite" id="MBELARI_LOCUS7705"/>
    </source>
</evidence>
<protein>
    <submittedName>
        <fullName evidence="3">Uncharacterized protein</fullName>
    </submittedName>
</protein>
<proteinExistence type="predicted"/>
<dbReference type="WBParaSite" id="MBELARI_LOCUS7705">
    <property type="protein sequence ID" value="MBELARI_LOCUS7705"/>
    <property type="gene ID" value="MBELARI_LOCUS7705"/>
</dbReference>